<feature type="transmembrane region" description="Helical" evidence="12">
    <location>
        <begin position="6"/>
        <end position="25"/>
    </location>
</feature>
<keyword evidence="7 12" id="KW-0406">Ion transport</keyword>
<dbReference type="GO" id="GO:0045259">
    <property type="term" value="C:proton-transporting ATP synthase complex"/>
    <property type="evidence" value="ECO:0007669"/>
    <property type="project" value="UniProtKB-KW"/>
</dbReference>
<comment type="function">
    <text evidence="12">Component of the F(0) channel, it forms part of the peripheral stalk, linking F(1) to F(0).</text>
</comment>
<keyword evidence="8 12" id="KW-0472">Membrane</keyword>
<dbReference type="GO" id="GO:0012505">
    <property type="term" value="C:endomembrane system"/>
    <property type="evidence" value="ECO:0007669"/>
    <property type="project" value="UniProtKB-SubCell"/>
</dbReference>
<keyword evidence="9 12" id="KW-0066">ATP synthesis</keyword>
<comment type="subunit">
    <text evidence="12">F-type ATPases have 2 components, F(1) - the catalytic core - and F(0) - the membrane proton channel. F(1) has five subunits: alpha(3), beta(3), gamma(1), delta(1), epsilon(1). F(0) has three main subunits: a(1), b(2) and c(10-14). The alpha and beta chains form an alternating ring which encloses part of the gamma chain. F(1) is attached to F(0) by a central stalk formed by the gamma and epsilon chains, while a peripheral stalk is formed by the delta and b chains.</text>
</comment>
<sequence>MEALGIDVKLIVVQAANFLILLYLLKRFMYQPILNMLNKRAEDSQAILDEKNELSEKIENIDKEREEVLKQTRTEADEIISQARGKGERLAQQVEGEAKEKAAQIVKQGQESVALKERELREKLRNEVAAIAVDTAETVVGKSIDEGSKKEITDESIRRFVNDGR</sequence>
<evidence type="ECO:0000256" key="9">
    <source>
        <dbReference type="ARBA" id="ARBA00023310"/>
    </source>
</evidence>
<keyword evidence="5 12" id="KW-0375">Hydrogen ion transport</keyword>
<dbReference type="GO" id="GO:0046933">
    <property type="term" value="F:proton-transporting ATP synthase activity, rotational mechanism"/>
    <property type="evidence" value="ECO:0007669"/>
    <property type="project" value="UniProtKB-UniRule"/>
</dbReference>
<comment type="subcellular location">
    <subcellularLocation>
        <location evidence="12">Cell membrane</location>
        <topology evidence="12">Single-pass membrane protein</topology>
    </subcellularLocation>
    <subcellularLocation>
        <location evidence="11">Endomembrane system</location>
        <topology evidence="11">Single-pass membrane protein</topology>
    </subcellularLocation>
</comment>
<evidence type="ECO:0000256" key="3">
    <source>
        <dbReference type="ARBA" id="ARBA00022547"/>
    </source>
</evidence>
<evidence type="ECO:0000256" key="10">
    <source>
        <dbReference type="ARBA" id="ARBA00025198"/>
    </source>
</evidence>
<dbReference type="HAMAP" id="MF_01398">
    <property type="entry name" value="ATP_synth_b_bprime"/>
    <property type="match status" value="1"/>
</dbReference>
<protein>
    <recommendedName>
        <fullName evidence="12">ATP synthase subunit b</fullName>
    </recommendedName>
    <alternativeName>
        <fullName evidence="12">ATP synthase F(0) sector subunit b</fullName>
    </alternativeName>
    <alternativeName>
        <fullName evidence="12">ATPase subunit I</fullName>
    </alternativeName>
    <alternativeName>
        <fullName evidence="12">F-type ATPase subunit b</fullName>
        <shortName evidence="12">F-ATPase subunit b</shortName>
    </alternativeName>
</protein>
<dbReference type="CDD" id="cd06503">
    <property type="entry name" value="ATP-synt_Fo_b"/>
    <property type="match status" value="1"/>
</dbReference>
<evidence type="ECO:0000256" key="11">
    <source>
        <dbReference type="ARBA" id="ARBA00037847"/>
    </source>
</evidence>
<evidence type="ECO:0000313" key="16">
    <source>
        <dbReference type="Proteomes" id="UP000751518"/>
    </source>
</evidence>
<keyword evidence="12" id="KW-1003">Cell membrane</keyword>
<dbReference type="Proteomes" id="UP000751518">
    <property type="component" value="Unassembled WGS sequence"/>
</dbReference>
<evidence type="ECO:0000256" key="6">
    <source>
        <dbReference type="ARBA" id="ARBA00022989"/>
    </source>
</evidence>
<dbReference type="InterPro" id="IPR005864">
    <property type="entry name" value="ATP_synth_F0_bsu_bac"/>
</dbReference>
<name>A0A955RQN6_UNCKA</name>
<dbReference type="InterPro" id="IPR028987">
    <property type="entry name" value="ATP_synth_B-like_membr_sf"/>
</dbReference>
<evidence type="ECO:0000256" key="14">
    <source>
        <dbReference type="SAM" id="Coils"/>
    </source>
</evidence>
<feature type="coiled-coil region" evidence="14">
    <location>
        <begin position="34"/>
        <end position="71"/>
    </location>
</feature>
<dbReference type="PANTHER" id="PTHR33445:SF2">
    <property type="entry name" value="ATP SYNTHASE SUBUNIT B', CHLOROPLASTIC"/>
    <property type="match status" value="1"/>
</dbReference>
<comment type="similarity">
    <text evidence="1 12 13">Belongs to the ATPase B chain family.</text>
</comment>
<dbReference type="GO" id="GO:0005886">
    <property type="term" value="C:plasma membrane"/>
    <property type="evidence" value="ECO:0007669"/>
    <property type="project" value="UniProtKB-SubCell"/>
</dbReference>
<evidence type="ECO:0000256" key="7">
    <source>
        <dbReference type="ARBA" id="ARBA00023065"/>
    </source>
</evidence>
<organism evidence="15 16">
    <name type="scientific">candidate division WWE3 bacterium</name>
    <dbReference type="NCBI Taxonomy" id="2053526"/>
    <lineage>
        <taxon>Bacteria</taxon>
        <taxon>Katanobacteria</taxon>
    </lineage>
</organism>
<evidence type="ECO:0000256" key="5">
    <source>
        <dbReference type="ARBA" id="ARBA00022781"/>
    </source>
</evidence>
<evidence type="ECO:0000256" key="1">
    <source>
        <dbReference type="ARBA" id="ARBA00005513"/>
    </source>
</evidence>
<evidence type="ECO:0000256" key="13">
    <source>
        <dbReference type="RuleBase" id="RU003848"/>
    </source>
</evidence>
<keyword evidence="3 12" id="KW-0138">CF(0)</keyword>
<dbReference type="InterPro" id="IPR050059">
    <property type="entry name" value="ATP_synthase_B_chain"/>
</dbReference>
<evidence type="ECO:0000256" key="4">
    <source>
        <dbReference type="ARBA" id="ARBA00022692"/>
    </source>
</evidence>
<comment type="function">
    <text evidence="10 12">F(1)F(0) ATP synthase produces ATP from ADP in the presence of a proton or sodium gradient. F-type ATPases consist of two structural domains, F(1) containing the extramembraneous catalytic core and F(0) containing the membrane proton channel, linked together by a central stalk and a peripheral stalk. During catalysis, ATP synthesis in the catalytic domain of F(1) is coupled via a rotary mechanism of the central stalk subunits to proton translocation.</text>
</comment>
<dbReference type="SUPFAM" id="SSF81573">
    <property type="entry name" value="F1F0 ATP synthase subunit B, membrane domain"/>
    <property type="match status" value="1"/>
</dbReference>
<dbReference type="AlphaFoldDB" id="A0A955RQN6"/>
<dbReference type="Pfam" id="PF00430">
    <property type="entry name" value="ATP-synt_B"/>
    <property type="match status" value="1"/>
</dbReference>
<evidence type="ECO:0000256" key="2">
    <source>
        <dbReference type="ARBA" id="ARBA00022448"/>
    </source>
</evidence>
<comment type="caution">
    <text evidence="15">The sequence shown here is derived from an EMBL/GenBank/DDBJ whole genome shotgun (WGS) entry which is preliminary data.</text>
</comment>
<accession>A0A955RQN6</accession>
<proteinExistence type="inferred from homology"/>
<dbReference type="EMBL" id="JAGQKZ010000001">
    <property type="protein sequence ID" value="MCA9391629.1"/>
    <property type="molecule type" value="Genomic_DNA"/>
</dbReference>
<dbReference type="NCBIfam" id="TIGR01144">
    <property type="entry name" value="ATP_synt_b"/>
    <property type="match status" value="1"/>
</dbReference>
<evidence type="ECO:0000256" key="8">
    <source>
        <dbReference type="ARBA" id="ARBA00023136"/>
    </source>
</evidence>
<dbReference type="InterPro" id="IPR002146">
    <property type="entry name" value="ATP_synth_b/b'su_bac/chlpt"/>
</dbReference>
<reference evidence="15" key="2">
    <citation type="journal article" date="2021" name="Microbiome">
        <title>Successional dynamics and alternative stable states in a saline activated sludge microbial community over 9 years.</title>
        <authorList>
            <person name="Wang Y."/>
            <person name="Ye J."/>
            <person name="Ju F."/>
            <person name="Liu L."/>
            <person name="Boyd J.A."/>
            <person name="Deng Y."/>
            <person name="Parks D.H."/>
            <person name="Jiang X."/>
            <person name="Yin X."/>
            <person name="Woodcroft B.J."/>
            <person name="Tyson G.W."/>
            <person name="Hugenholtz P."/>
            <person name="Polz M.F."/>
            <person name="Zhang T."/>
        </authorList>
    </citation>
    <scope>NUCLEOTIDE SEQUENCE</scope>
    <source>
        <strain evidence="15">HKST-UBA03</strain>
    </source>
</reference>
<keyword evidence="2 12" id="KW-0813">Transport</keyword>
<dbReference type="GO" id="GO:0046961">
    <property type="term" value="F:proton-transporting ATPase activity, rotational mechanism"/>
    <property type="evidence" value="ECO:0007669"/>
    <property type="project" value="TreeGrafter"/>
</dbReference>
<dbReference type="PANTHER" id="PTHR33445">
    <property type="entry name" value="ATP SYNTHASE SUBUNIT B', CHLOROPLASTIC"/>
    <property type="match status" value="1"/>
</dbReference>
<reference evidence="15" key="1">
    <citation type="submission" date="2020-04" db="EMBL/GenBank/DDBJ databases">
        <authorList>
            <person name="Zhang T."/>
        </authorList>
    </citation>
    <scope>NUCLEOTIDE SEQUENCE</scope>
    <source>
        <strain evidence="15">HKST-UBA03</strain>
    </source>
</reference>
<keyword evidence="4 12" id="KW-0812">Transmembrane</keyword>
<keyword evidence="14" id="KW-0175">Coiled coil</keyword>
<evidence type="ECO:0000256" key="12">
    <source>
        <dbReference type="HAMAP-Rule" id="MF_01398"/>
    </source>
</evidence>
<keyword evidence="6 12" id="KW-1133">Transmembrane helix</keyword>
<gene>
    <name evidence="12 15" type="primary">atpF</name>
    <name evidence="15" type="ORF">KC614_00300</name>
</gene>
<evidence type="ECO:0000313" key="15">
    <source>
        <dbReference type="EMBL" id="MCA9391629.1"/>
    </source>
</evidence>
<dbReference type="Gene3D" id="1.20.5.620">
    <property type="entry name" value="F1F0 ATP synthase subunit B, membrane domain"/>
    <property type="match status" value="1"/>
</dbReference>